<comment type="catalytic activity">
    <reaction evidence="1 4">
        <text>(4aS,6R)-4a-hydroxy-L-erythro-5,6,7,8-tetrahydrobiopterin = (6R)-L-erythro-6,7-dihydrobiopterin + H2O</text>
        <dbReference type="Rhea" id="RHEA:11920"/>
        <dbReference type="ChEBI" id="CHEBI:15377"/>
        <dbReference type="ChEBI" id="CHEBI:15642"/>
        <dbReference type="ChEBI" id="CHEBI:43120"/>
        <dbReference type="EC" id="4.2.1.96"/>
    </reaction>
</comment>
<dbReference type="PANTHER" id="PTHR12599">
    <property type="entry name" value="PTERIN-4-ALPHA-CARBINOLAMINE DEHYDRATASE"/>
    <property type="match status" value="1"/>
</dbReference>
<name>A0A1G6SV80_9BACT</name>
<reference evidence="5 6" key="1">
    <citation type="submission" date="2016-09" db="EMBL/GenBank/DDBJ databases">
        <authorList>
            <person name="Capua I."/>
            <person name="De Benedictis P."/>
            <person name="Joannis T."/>
            <person name="Lombin L.H."/>
            <person name="Cattoli G."/>
        </authorList>
    </citation>
    <scope>NUCLEOTIDE SEQUENCE [LARGE SCALE GENOMIC DNA]</scope>
    <source>
        <strain evidence="5 6">A7P-90m</strain>
    </source>
</reference>
<keyword evidence="3 4" id="KW-0456">Lyase</keyword>
<dbReference type="AlphaFoldDB" id="A0A1G6SV80"/>
<dbReference type="NCBIfam" id="NF002017">
    <property type="entry name" value="PRK00823.1-2"/>
    <property type="match status" value="1"/>
</dbReference>
<dbReference type="GO" id="GO:0006729">
    <property type="term" value="P:tetrahydrobiopterin biosynthetic process"/>
    <property type="evidence" value="ECO:0007669"/>
    <property type="project" value="InterPro"/>
</dbReference>
<keyword evidence="6" id="KW-1185">Reference proteome</keyword>
<dbReference type="RefSeq" id="WP_092440911.1">
    <property type="nucleotide sequence ID" value="NZ_FMYP01000101.1"/>
</dbReference>
<proteinExistence type="inferred from homology"/>
<dbReference type="PANTHER" id="PTHR12599:SF0">
    <property type="entry name" value="PTERIN-4-ALPHA-CARBINOLAMINE DEHYDRATASE"/>
    <property type="match status" value="1"/>
</dbReference>
<evidence type="ECO:0000256" key="3">
    <source>
        <dbReference type="ARBA" id="ARBA00023239"/>
    </source>
</evidence>
<dbReference type="InterPro" id="IPR001533">
    <property type="entry name" value="Pterin_deHydtase"/>
</dbReference>
<dbReference type="EMBL" id="FMYP01000101">
    <property type="protein sequence ID" value="SDD20035.1"/>
    <property type="molecule type" value="Genomic_DNA"/>
</dbReference>
<dbReference type="Gene3D" id="3.30.1360.20">
    <property type="entry name" value="Transcriptional coactivator/pterin dehydratase"/>
    <property type="match status" value="1"/>
</dbReference>
<dbReference type="Pfam" id="PF01329">
    <property type="entry name" value="Pterin_4a"/>
    <property type="match status" value="1"/>
</dbReference>
<organism evidence="5 6">
    <name type="scientific">Williamwhitmania taraxaci</name>
    <dbReference type="NCBI Taxonomy" id="1640674"/>
    <lineage>
        <taxon>Bacteria</taxon>
        <taxon>Pseudomonadati</taxon>
        <taxon>Bacteroidota</taxon>
        <taxon>Bacteroidia</taxon>
        <taxon>Bacteroidales</taxon>
        <taxon>Williamwhitmaniaceae</taxon>
        <taxon>Williamwhitmania</taxon>
    </lineage>
</organism>
<evidence type="ECO:0000313" key="6">
    <source>
        <dbReference type="Proteomes" id="UP000199452"/>
    </source>
</evidence>
<dbReference type="OrthoDB" id="9794987at2"/>
<dbReference type="EC" id="4.2.1.96" evidence="4"/>
<dbReference type="HAMAP" id="MF_00434">
    <property type="entry name" value="Pterin_4_alpha"/>
    <property type="match status" value="1"/>
</dbReference>
<dbReference type="SUPFAM" id="SSF55248">
    <property type="entry name" value="PCD-like"/>
    <property type="match status" value="1"/>
</dbReference>
<comment type="similarity">
    <text evidence="2 4">Belongs to the pterin-4-alpha-carbinolamine dehydratase family.</text>
</comment>
<protein>
    <recommendedName>
        <fullName evidence="4">Putative pterin-4-alpha-carbinolamine dehydratase</fullName>
        <shortName evidence="4">PHS</shortName>
        <ecNumber evidence="4">4.2.1.96</ecNumber>
    </recommendedName>
    <alternativeName>
        <fullName evidence="4">4-alpha-hydroxy-tetrahydropterin dehydratase</fullName>
    </alternativeName>
    <alternativeName>
        <fullName evidence="4">Pterin carbinolamine dehydratase</fullName>
        <shortName evidence="4">PCD</shortName>
    </alternativeName>
</protein>
<evidence type="ECO:0000313" key="5">
    <source>
        <dbReference type="EMBL" id="SDD20035.1"/>
    </source>
</evidence>
<evidence type="ECO:0000256" key="2">
    <source>
        <dbReference type="ARBA" id="ARBA00006472"/>
    </source>
</evidence>
<sequence length="98" mass="11188">MKALTKDEIAGYLALNLKDWTFEGNAIKRDFKIETFVEAFSFMTAIALVLEKIDHHPDWSNSYNKVSIVLSTHSAKGITHHDIDLAEKIDGTYKRYAQ</sequence>
<accession>A0A1G6SV80</accession>
<evidence type="ECO:0000256" key="1">
    <source>
        <dbReference type="ARBA" id="ARBA00001554"/>
    </source>
</evidence>
<gene>
    <name evidence="5" type="ORF">SAMN05216323_11019</name>
</gene>
<dbReference type="InterPro" id="IPR036428">
    <property type="entry name" value="PCD_sf"/>
</dbReference>
<dbReference type="Proteomes" id="UP000199452">
    <property type="component" value="Unassembled WGS sequence"/>
</dbReference>
<dbReference type="STRING" id="1640674.SAMN05216323_11019"/>
<dbReference type="GO" id="GO:0008124">
    <property type="term" value="F:4-alpha-hydroxytetrahydrobiopterin dehydratase activity"/>
    <property type="evidence" value="ECO:0007669"/>
    <property type="project" value="UniProtKB-UniRule"/>
</dbReference>
<evidence type="ECO:0000256" key="4">
    <source>
        <dbReference type="HAMAP-Rule" id="MF_00434"/>
    </source>
</evidence>